<comment type="caution">
    <text evidence="1">The sequence shown here is derived from an EMBL/GenBank/DDBJ whole genome shotgun (WGS) entry which is preliminary data.</text>
</comment>
<evidence type="ECO:0000313" key="1">
    <source>
        <dbReference type="EMBL" id="KKM60617.1"/>
    </source>
</evidence>
<protein>
    <submittedName>
        <fullName evidence="1">Uncharacterized protein</fullName>
    </submittedName>
</protein>
<reference evidence="1" key="1">
    <citation type="journal article" date="2015" name="Nature">
        <title>Complex archaea that bridge the gap between prokaryotes and eukaryotes.</title>
        <authorList>
            <person name="Spang A."/>
            <person name="Saw J.H."/>
            <person name="Jorgensen S.L."/>
            <person name="Zaremba-Niedzwiedzka K."/>
            <person name="Martijn J."/>
            <person name="Lind A.E."/>
            <person name="van Eijk R."/>
            <person name="Schleper C."/>
            <person name="Guy L."/>
            <person name="Ettema T.J."/>
        </authorList>
    </citation>
    <scope>NUCLEOTIDE SEQUENCE</scope>
</reference>
<dbReference type="EMBL" id="LAZR01011647">
    <property type="protein sequence ID" value="KKM60617.1"/>
    <property type="molecule type" value="Genomic_DNA"/>
</dbReference>
<sequence length="70" mass="7951">MSLLTELSAVLWDMYVAVNGTKNETFASYQDLPAVYVDACKIMDAECASIDHTRRKTEEAAWQHAMKPKR</sequence>
<dbReference type="AlphaFoldDB" id="A0A0F9LU38"/>
<name>A0A0F9LU38_9ZZZZ</name>
<gene>
    <name evidence="1" type="ORF">LCGC14_1540080</name>
</gene>
<proteinExistence type="predicted"/>
<organism evidence="1">
    <name type="scientific">marine sediment metagenome</name>
    <dbReference type="NCBI Taxonomy" id="412755"/>
    <lineage>
        <taxon>unclassified sequences</taxon>
        <taxon>metagenomes</taxon>
        <taxon>ecological metagenomes</taxon>
    </lineage>
</organism>
<accession>A0A0F9LU38</accession>